<sequence>MRTTVNIADDVYAEVERLRREAGLGPSEAINVLARRGMRTDESPVPYVHRSGRLGLRLDVSNIGDLLDALEDDGQPGDR</sequence>
<reference evidence="1 2" key="1">
    <citation type="submission" date="2021-03" db="EMBL/GenBank/DDBJ databases">
        <title>Human Oral Microbial Genomes.</title>
        <authorList>
            <person name="Johnston C.D."/>
            <person name="Chen T."/>
            <person name="Dewhirst F.E."/>
        </authorList>
    </citation>
    <scope>NUCLEOTIDE SEQUENCE [LARGE SCALE GENOMIC DNA]</scope>
    <source>
        <strain evidence="1 2">DSMZ 100122</strain>
    </source>
</reference>
<evidence type="ECO:0000313" key="2">
    <source>
        <dbReference type="Proteomes" id="UP000678513"/>
    </source>
</evidence>
<organism evidence="1 2">
    <name type="scientific">Arachnia rubra</name>
    <dbReference type="NCBI Taxonomy" id="1547448"/>
    <lineage>
        <taxon>Bacteria</taxon>
        <taxon>Bacillati</taxon>
        <taxon>Actinomycetota</taxon>
        <taxon>Actinomycetes</taxon>
        <taxon>Propionibacteriales</taxon>
        <taxon>Propionibacteriaceae</taxon>
        <taxon>Arachnia</taxon>
    </lineage>
</organism>
<dbReference type="EMBL" id="CP072384">
    <property type="protein sequence ID" value="QUC07997.1"/>
    <property type="molecule type" value="Genomic_DNA"/>
</dbReference>
<dbReference type="Proteomes" id="UP000678513">
    <property type="component" value="Chromosome"/>
</dbReference>
<accession>A0ABX7Y4K4</accession>
<gene>
    <name evidence="1" type="ORF">J5A65_13960</name>
</gene>
<protein>
    <submittedName>
        <fullName evidence="1">CopG family transcriptional regulator</fullName>
    </submittedName>
</protein>
<name>A0ABX7Y4K4_9ACTN</name>
<dbReference type="RefSeq" id="WP_212323378.1">
    <property type="nucleotide sequence ID" value="NZ_AP024463.1"/>
</dbReference>
<proteinExistence type="predicted"/>
<evidence type="ECO:0000313" key="1">
    <source>
        <dbReference type="EMBL" id="QUC07997.1"/>
    </source>
</evidence>
<keyword evidence="2" id="KW-1185">Reference proteome</keyword>